<proteinExistence type="predicted"/>
<evidence type="ECO:0000259" key="2">
    <source>
        <dbReference type="Pfam" id="PF01464"/>
    </source>
</evidence>
<dbReference type="CDD" id="cd13400">
    <property type="entry name" value="LT_IagB-like"/>
    <property type="match status" value="1"/>
</dbReference>
<evidence type="ECO:0000313" key="4">
    <source>
        <dbReference type="Proteomes" id="UP000037315"/>
    </source>
</evidence>
<comment type="caution">
    <text evidence="3">The sequence shown here is derived from an EMBL/GenBank/DDBJ whole genome shotgun (WGS) entry which is preliminary data.</text>
</comment>
<reference evidence="3 4" key="1">
    <citation type="submission" date="2015-06" db="EMBL/GenBank/DDBJ databases">
        <title>Genome sequencing of Cronobacter sp. strain DJ34 isolated from petroleum contaminated sludge of Duliajan Oil Fields, Assam, India.</title>
        <authorList>
            <person name="Pal S."/>
            <person name="Banerjee T.D."/>
            <person name="Roy A."/>
            <person name="Sar P."/>
            <person name="Kazy S.K."/>
        </authorList>
    </citation>
    <scope>NUCLEOTIDE SEQUENCE [LARGE SCALE GENOMIC DNA]</scope>
    <source>
        <strain evidence="3 4">DJ34</strain>
    </source>
</reference>
<name>A0A0J8VIN0_9ENTR</name>
<keyword evidence="4" id="KW-1185">Reference proteome</keyword>
<evidence type="ECO:0000313" key="3">
    <source>
        <dbReference type="EMBL" id="KMV33051.1"/>
    </source>
</evidence>
<dbReference type="EMBL" id="LFEJ01000024">
    <property type="protein sequence ID" value="KMV33051.1"/>
    <property type="molecule type" value="Genomic_DNA"/>
</dbReference>
<dbReference type="STRING" id="1121863.GCA_000621185_02574"/>
<dbReference type="PATRIC" id="fig|1656095.3.peg.2144"/>
<dbReference type="AlphaFoldDB" id="A0A0J8VIN0"/>
<dbReference type="Pfam" id="PF01464">
    <property type="entry name" value="SLT"/>
    <property type="match status" value="1"/>
</dbReference>
<organism evidence="3 4">
    <name type="scientific">Franconibacter pulveris</name>
    <dbReference type="NCBI Taxonomy" id="435910"/>
    <lineage>
        <taxon>Bacteria</taxon>
        <taxon>Pseudomonadati</taxon>
        <taxon>Pseudomonadota</taxon>
        <taxon>Gammaproteobacteria</taxon>
        <taxon>Enterobacterales</taxon>
        <taxon>Enterobacteriaceae</taxon>
        <taxon>Franconibacter</taxon>
    </lineage>
</organism>
<keyword evidence="1" id="KW-0732">Signal</keyword>
<gene>
    <name evidence="3" type="ORF">ACH50_17460</name>
</gene>
<sequence>MKACFALPLYAVSLMAQATCWDEAAYYFNLDPKLLNAIAQVESGMNPEAINVNTNGSYDVGLMQINSTHFARLRKLGVDEVLLMQDPCVSVLVGASILSQMVKTYGYTWEAIGAYNAGTSESRHGLRMRYAWKVWQRYQRLKGL</sequence>
<protein>
    <recommendedName>
        <fullName evidence="2">Transglycosylase SLT domain-containing protein</fullName>
    </recommendedName>
</protein>
<feature type="signal peptide" evidence="1">
    <location>
        <begin position="1"/>
        <end position="18"/>
    </location>
</feature>
<accession>A0A0J8VIN0</accession>
<dbReference type="InterPro" id="IPR023346">
    <property type="entry name" value="Lysozyme-like_dom_sf"/>
</dbReference>
<feature type="domain" description="Transglycosylase SLT" evidence="2">
    <location>
        <begin position="20"/>
        <end position="130"/>
    </location>
</feature>
<feature type="chain" id="PRO_5005311004" description="Transglycosylase SLT domain-containing protein" evidence="1">
    <location>
        <begin position="19"/>
        <end position="144"/>
    </location>
</feature>
<dbReference type="SUPFAM" id="SSF53955">
    <property type="entry name" value="Lysozyme-like"/>
    <property type="match status" value="1"/>
</dbReference>
<dbReference type="Gene3D" id="1.10.530.10">
    <property type="match status" value="1"/>
</dbReference>
<evidence type="ECO:0000256" key="1">
    <source>
        <dbReference type="SAM" id="SignalP"/>
    </source>
</evidence>
<dbReference type="OrthoDB" id="9808681at2"/>
<dbReference type="Proteomes" id="UP000037315">
    <property type="component" value="Unassembled WGS sequence"/>
</dbReference>
<dbReference type="InterPro" id="IPR008258">
    <property type="entry name" value="Transglycosylase_SLT_dom_1"/>
</dbReference>
<dbReference type="RefSeq" id="WP_024556261.1">
    <property type="nucleotide sequence ID" value="NZ_LFEJ01000024.1"/>
</dbReference>
<dbReference type="NCBIfam" id="NF011856">
    <property type="entry name" value="PRK15328.1"/>
    <property type="match status" value="1"/>
</dbReference>